<protein>
    <submittedName>
        <fullName evidence="9">AI-2E family transporter</fullName>
    </submittedName>
</protein>
<evidence type="ECO:0000256" key="1">
    <source>
        <dbReference type="ARBA" id="ARBA00004651"/>
    </source>
</evidence>
<evidence type="ECO:0000256" key="7">
    <source>
        <dbReference type="ARBA" id="ARBA00023136"/>
    </source>
</evidence>
<reference evidence="9" key="1">
    <citation type="submission" date="2022-08" db="EMBL/GenBank/DDBJ databases">
        <title>Genome sequencing of Nocardioides sp. STR2.</title>
        <authorList>
            <person name="So Y."/>
        </authorList>
    </citation>
    <scope>NUCLEOTIDE SEQUENCE</scope>
    <source>
        <strain evidence="9">STR2</strain>
    </source>
</reference>
<keyword evidence="3" id="KW-0813">Transport</keyword>
<dbReference type="PANTHER" id="PTHR21716:SF53">
    <property type="entry name" value="PERMEASE PERM-RELATED"/>
    <property type="match status" value="1"/>
</dbReference>
<dbReference type="EMBL" id="JAPPUX010000003">
    <property type="protein sequence ID" value="MCY4726754.1"/>
    <property type="molecule type" value="Genomic_DNA"/>
</dbReference>
<feature type="transmembrane region" description="Helical" evidence="8">
    <location>
        <begin position="12"/>
        <end position="31"/>
    </location>
</feature>
<feature type="transmembrane region" description="Helical" evidence="8">
    <location>
        <begin position="150"/>
        <end position="174"/>
    </location>
</feature>
<keyword evidence="10" id="KW-1185">Reference proteome</keyword>
<evidence type="ECO:0000256" key="4">
    <source>
        <dbReference type="ARBA" id="ARBA00022475"/>
    </source>
</evidence>
<feature type="transmembrane region" description="Helical" evidence="8">
    <location>
        <begin position="229"/>
        <end position="259"/>
    </location>
</feature>
<comment type="similarity">
    <text evidence="2">Belongs to the autoinducer-2 exporter (AI-2E) (TC 2.A.86) family.</text>
</comment>
<dbReference type="PANTHER" id="PTHR21716">
    <property type="entry name" value="TRANSMEMBRANE PROTEIN"/>
    <property type="match status" value="1"/>
</dbReference>
<dbReference type="Pfam" id="PF01594">
    <property type="entry name" value="AI-2E_transport"/>
    <property type="match status" value="1"/>
</dbReference>
<organism evidence="9 10">
    <name type="scientific">Nocardioides pini</name>
    <dbReference type="NCBI Taxonomy" id="2975053"/>
    <lineage>
        <taxon>Bacteria</taxon>
        <taxon>Bacillati</taxon>
        <taxon>Actinomycetota</taxon>
        <taxon>Actinomycetes</taxon>
        <taxon>Propionibacteriales</taxon>
        <taxon>Nocardioidaceae</taxon>
        <taxon>Nocardioides</taxon>
    </lineage>
</organism>
<keyword evidence="6 8" id="KW-1133">Transmembrane helix</keyword>
<feature type="transmembrane region" description="Helical" evidence="8">
    <location>
        <begin position="266"/>
        <end position="284"/>
    </location>
</feature>
<feature type="transmembrane region" description="Helical" evidence="8">
    <location>
        <begin position="304"/>
        <end position="326"/>
    </location>
</feature>
<keyword evidence="4" id="KW-1003">Cell membrane</keyword>
<evidence type="ECO:0000256" key="3">
    <source>
        <dbReference type="ARBA" id="ARBA00022448"/>
    </source>
</evidence>
<evidence type="ECO:0000313" key="10">
    <source>
        <dbReference type="Proteomes" id="UP001074726"/>
    </source>
</evidence>
<proteinExistence type="inferred from homology"/>
<feature type="transmembrane region" description="Helical" evidence="8">
    <location>
        <begin position="66"/>
        <end position="94"/>
    </location>
</feature>
<feature type="transmembrane region" description="Helical" evidence="8">
    <location>
        <begin position="201"/>
        <end position="223"/>
    </location>
</feature>
<gene>
    <name evidence="9" type="ORF">NYO98_10740</name>
</gene>
<dbReference type="Proteomes" id="UP001074726">
    <property type="component" value="Unassembled WGS sequence"/>
</dbReference>
<keyword evidence="5 8" id="KW-0812">Transmembrane</keyword>
<comment type="subcellular location">
    <subcellularLocation>
        <location evidence="1">Cell membrane</location>
        <topology evidence="1">Multi-pass membrane protein</topology>
    </subcellularLocation>
</comment>
<comment type="caution">
    <text evidence="9">The sequence shown here is derived from an EMBL/GenBank/DDBJ whole genome shotgun (WGS) entry which is preliminary data.</text>
</comment>
<feature type="transmembrane region" description="Helical" evidence="8">
    <location>
        <begin position="37"/>
        <end position="54"/>
    </location>
</feature>
<evidence type="ECO:0000256" key="6">
    <source>
        <dbReference type="ARBA" id="ARBA00022989"/>
    </source>
</evidence>
<dbReference type="RefSeq" id="WP_268111664.1">
    <property type="nucleotide sequence ID" value="NZ_JAPPUX010000003.1"/>
</dbReference>
<evidence type="ECO:0000256" key="5">
    <source>
        <dbReference type="ARBA" id="ARBA00022692"/>
    </source>
</evidence>
<evidence type="ECO:0000313" key="9">
    <source>
        <dbReference type="EMBL" id="MCY4726754.1"/>
    </source>
</evidence>
<evidence type="ECO:0000256" key="2">
    <source>
        <dbReference type="ARBA" id="ARBA00009773"/>
    </source>
</evidence>
<keyword evidence="7 8" id="KW-0472">Membrane</keyword>
<dbReference type="InterPro" id="IPR002549">
    <property type="entry name" value="AI-2E-like"/>
</dbReference>
<evidence type="ECO:0000256" key="8">
    <source>
        <dbReference type="SAM" id="Phobius"/>
    </source>
</evidence>
<accession>A0ABT4CCT5</accession>
<name>A0ABT4CCT5_9ACTN</name>
<sequence length="355" mass="37264">MTDDGARSPTLPRSVVVLLGVVGVVALGIGIKAAAGIIAPAVLALVLTIAVLPIHRWTKKHGWPGWCATLAALAGAYLILLVMVVGTAVCLIKFADLLPSYAKQAKDLTTNVEDGLANLGLDTSSTSAALSKLDPTKLAGYVAGLVEATFGFLGFLFFLVTLMFFFVVAIAGFGPRVTALRRSKPGLAAALGTFVSGSQTYLLMSALFGAIVGVLDAGALWLLGVPLPLVWGFFSFLTNFIPNIGFVIGVIPPAFLALLDDGWEGLLWVVLVYSVLNVTIQTFIQPRVVGNSVGLSAEITFLSLVVWTFLLGALGALLAVPMTLLMRAIFLDSDPRAAWVAPLIDATVEDEPEPS</sequence>